<evidence type="ECO:0000313" key="2">
    <source>
        <dbReference type="EMBL" id="STY86280.1"/>
    </source>
</evidence>
<dbReference type="Proteomes" id="UP000255102">
    <property type="component" value="Unassembled WGS sequence"/>
</dbReference>
<dbReference type="EMBL" id="UGPW01000001">
    <property type="protein sequence ID" value="STY86280.1"/>
    <property type="molecule type" value="Genomic_DNA"/>
</dbReference>
<organism evidence="2 4">
    <name type="scientific">Moraxella ovis</name>
    <dbReference type="NCBI Taxonomy" id="29433"/>
    <lineage>
        <taxon>Bacteria</taxon>
        <taxon>Pseudomonadati</taxon>
        <taxon>Pseudomonadota</taxon>
        <taxon>Gammaproteobacteria</taxon>
        <taxon>Moraxellales</taxon>
        <taxon>Moraxellaceae</taxon>
        <taxon>Moraxella</taxon>
    </lineage>
</organism>
<evidence type="ECO:0000313" key="4">
    <source>
        <dbReference type="Proteomes" id="UP000255102"/>
    </source>
</evidence>
<dbReference type="Proteomes" id="UP000076765">
    <property type="component" value="Chromosome"/>
</dbReference>
<name>A0A378PJI6_9GAMM</name>
<reference evidence="1 3" key="1">
    <citation type="submission" date="2015-04" db="EMBL/GenBank/DDBJ databases">
        <authorList>
            <person name="Calcutt M.J."/>
            <person name="Foecking M.F."/>
        </authorList>
    </citation>
    <scope>NUCLEOTIDE SEQUENCE [LARGE SCALE GENOMIC DNA]</scope>
    <source>
        <strain evidence="1 3">199/55</strain>
    </source>
</reference>
<dbReference type="AlphaFoldDB" id="A0A378PJI6"/>
<dbReference type="RefSeq" id="WP_063513427.1">
    <property type="nucleotide sequence ID" value="NZ_CP011158.1"/>
</dbReference>
<sequence length="73" mass="7886">MNKLSPFLEGVMSAMMLLPSTVSAEPRYIRPTNVEVQPSGIAQDWQAVGVDMSNASKKVGSSLGMVRYEPKTA</sequence>
<evidence type="ECO:0000313" key="1">
    <source>
        <dbReference type="EMBL" id="ANB90842.1"/>
    </source>
</evidence>
<evidence type="ECO:0000313" key="3">
    <source>
        <dbReference type="Proteomes" id="UP000076765"/>
    </source>
</evidence>
<keyword evidence="3" id="KW-1185">Reference proteome</keyword>
<proteinExistence type="predicted"/>
<protein>
    <submittedName>
        <fullName evidence="2">Uncharacterized protein</fullName>
    </submittedName>
</protein>
<gene>
    <name evidence="1" type="ORF">MOVS_01240</name>
    <name evidence="2" type="ORF">NCTC11227_00259</name>
</gene>
<dbReference type="EMBL" id="CP011158">
    <property type="protein sequence ID" value="ANB90842.1"/>
    <property type="molecule type" value="Genomic_DNA"/>
</dbReference>
<reference evidence="2 4" key="2">
    <citation type="submission" date="2018-06" db="EMBL/GenBank/DDBJ databases">
        <authorList>
            <consortium name="Pathogen Informatics"/>
            <person name="Doyle S."/>
        </authorList>
    </citation>
    <scope>NUCLEOTIDE SEQUENCE [LARGE SCALE GENOMIC DNA]</scope>
    <source>
        <strain evidence="2 4">NCTC11227</strain>
    </source>
</reference>
<dbReference type="KEGG" id="moi:MOVS_01240"/>
<accession>A0A378PJI6</accession>